<name>A0A9P7UVT6_9AGAR</name>
<feature type="compositionally biased region" description="Basic and acidic residues" evidence="1">
    <location>
        <begin position="455"/>
        <end position="471"/>
    </location>
</feature>
<evidence type="ECO:0000313" key="3">
    <source>
        <dbReference type="Proteomes" id="UP001049176"/>
    </source>
</evidence>
<feature type="compositionally biased region" description="Polar residues" evidence="1">
    <location>
        <begin position="102"/>
        <end position="114"/>
    </location>
</feature>
<feature type="compositionally biased region" description="Basic residues" evidence="1">
    <location>
        <begin position="207"/>
        <end position="217"/>
    </location>
</feature>
<evidence type="ECO:0000313" key="2">
    <source>
        <dbReference type="EMBL" id="KAG7093814.1"/>
    </source>
</evidence>
<feature type="compositionally biased region" description="Basic and acidic residues" evidence="1">
    <location>
        <begin position="12"/>
        <end position="22"/>
    </location>
</feature>
<evidence type="ECO:0000256" key="1">
    <source>
        <dbReference type="SAM" id="MobiDB-lite"/>
    </source>
</evidence>
<dbReference type="EMBL" id="CM032184">
    <property type="protein sequence ID" value="KAG7093814.1"/>
    <property type="molecule type" value="Genomic_DNA"/>
</dbReference>
<feature type="region of interest" description="Disordered" evidence="1">
    <location>
        <begin position="1"/>
        <end position="128"/>
    </location>
</feature>
<feature type="region of interest" description="Disordered" evidence="1">
    <location>
        <begin position="368"/>
        <end position="584"/>
    </location>
</feature>
<gene>
    <name evidence="2" type="ORF">E1B28_007455</name>
</gene>
<feature type="compositionally biased region" description="Basic and acidic residues" evidence="1">
    <location>
        <begin position="1070"/>
        <end position="1080"/>
    </location>
</feature>
<feature type="compositionally biased region" description="Basic and acidic residues" evidence="1">
    <location>
        <begin position="1125"/>
        <end position="1145"/>
    </location>
</feature>
<feature type="compositionally biased region" description="Polar residues" evidence="1">
    <location>
        <begin position="30"/>
        <end position="58"/>
    </location>
</feature>
<feature type="compositionally biased region" description="Basic and acidic residues" evidence="1">
    <location>
        <begin position="645"/>
        <end position="656"/>
    </location>
</feature>
<sequence>MAENEAPAMHGPRLDISKLQDKKNKKLSRKSTTIIARFPMTTSNDNNTGLLSPPSQSKEMQAEQEQEARQLISPPPEEELRFSRQPIASLLSLTNSKRKRSVQSTHNYSPQVTPNPKPRKQSKQTQAIISPTKSRLHYIESPHANNPDADFVASTRIRARLSDESTASNATRRGRRSATPIVIPSYEPPNEVFTPPREITLTPSPSKPKRAPRKSVRKALSVKIELPSDMDALLKEPMPPASPTDDPLLLSGPVEPDEALEKGTPMEVVAITPRRPTRGGEVEASLPPSSPPSPQSPLRDNNHDLPVSSSPIDGVDYFFPQEPSNSSMLTSDDDDDIDMDISLADAKGPIPTFVLPPRGKVDQSIAEWSDEENEDVGAEHLRKGGEEVGQGEGEYTGKWRMWKVRTKTDPPSSATKMRMDSWGRPVSPYPPELLQRSGSPSPGGRVGDADNTVHMVKEDAGKESEQERDASMAEAEGNEEEDRSMSIEPQVRGEDENAGAEEEEVRAMSIEPDLQDDSGTEDEREEEEVREMSFVEEGEPCGTTPDDALPSHSTSFAQPDVGSPQRTFPRLSLAGTPSRPRLPTTIPLLRDLSFLQKSPVRKTLEPFSATLTNTGRGRPPNGDGPHIDEDTHQEEEAAVTGQTEVLERENEGHDTQSYEDVEVDLPCGDESSDDEHDPGLVKITSSDPRAAARAAAILRQHDYDCFTKITAREKRRRHSSYSDAVHPLDSLKRTNRRRTVTAAGVTKSQPDKARRLSLGTVVGDKVYIPGSPVVTLGGLLDRAAKEVGSAEVIELGRNSTKAFETPLPSLRRRSRCEEDKLEWTREDWKALDACFTDERIALGEGNLDVDSMADVDAVDLDKVIDNFLELSDFEELNIDSGSSWSRESLRTRAEAIRKKQRGGKIAPPTPLGTSLRSQSRIWSPMGSGINSLPSFSTPSAPNRTHSNTCIPTWTPKLTPLPTRSALPAPIGPGAPFSTPRPALMAPRYGYLLEEAERVSRGKATVPLLEDLEVNEEVDEEIHESGEVDGSPEVSLESTDGCDSPSVREPQGLGGRMKGLIFSYLPTLTKDSNKRSKEASHPHVGLPLPPPEVLSKQRGPIATPARSAVPRGPAPKDLVSLNHQDLPPKTKVLERKEPKRLVDLRKVQPPPDPEARRCTGAGGLRRKGSVKDLVKNFEEMERSVSSLGVRGDPGFKGKGKEAVRPAWRP</sequence>
<feature type="region of interest" description="Disordered" evidence="1">
    <location>
        <begin position="1070"/>
        <end position="1167"/>
    </location>
</feature>
<dbReference type="KEGG" id="more:E1B28_007455"/>
<proteinExistence type="predicted"/>
<feature type="compositionally biased region" description="Acidic residues" evidence="1">
    <location>
        <begin position="513"/>
        <end position="539"/>
    </location>
</feature>
<reference evidence="2" key="1">
    <citation type="journal article" date="2021" name="Genome Biol. Evol.">
        <title>The assembled and annotated genome of the fairy-ring fungus Marasmius oreades.</title>
        <authorList>
            <person name="Hiltunen M."/>
            <person name="Ament-Velasquez S.L."/>
            <person name="Johannesson H."/>
        </authorList>
    </citation>
    <scope>NUCLEOTIDE SEQUENCE</scope>
    <source>
        <strain evidence="2">03SP1</strain>
    </source>
</reference>
<protein>
    <submittedName>
        <fullName evidence="2">Uncharacterized protein</fullName>
    </submittedName>
</protein>
<feature type="region of interest" description="Disordered" evidence="1">
    <location>
        <begin position="605"/>
        <end position="683"/>
    </location>
</feature>
<feature type="compositionally biased region" description="Basic and acidic residues" evidence="1">
    <location>
        <begin position="1192"/>
        <end position="1202"/>
    </location>
</feature>
<feature type="region of interest" description="Disordered" evidence="1">
    <location>
        <begin position="1019"/>
        <end position="1053"/>
    </location>
</feature>
<feature type="region of interest" description="Disordered" evidence="1">
    <location>
        <begin position="896"/>
        <end position="917"/>
    </location>
</feature>
<accession>A0A9P7UVT6</accession>
<feature type="region of interest" description="Disordered" evidence="1">
    <location>
        <begin position="162"/>
        <end position="339"/>
    </location>
</feature>
<comment type="caution">
    <text evidence="2">The sequence shown here is derived from an EMBL/GenBank/DDBJ whole genome shotgun (WGS) entry which is preliminary data.</text>
</comment>
<dbReference type="RefSeq" id="XP_043010284.1">
    <property type="nucleotide sequence ID" value="XM_043152198.1"/>
</dbReference>
<dbReference type="OrthoDB" id="3258279at2759"/>
<organism evidence="2 3">
    <name type="scientific">Marasmius oreades</name>
    <name type="common">fairy-ring Marasmius</name>
    <dbReference type="NCBI Taxonomy" id="181124"/>
    <lineage>
        <taxon>Eukaryota</taxon>
        <taxon>Fungi</taxon>
        <taxon>Dikarya</taxon>
        <taxon>Basidiomycota</taxon>
        <taxon>Agaricomycotina</taxon>
        <taxon>Agaricomycetes</taxon>
        <taxon>Agaricomycetidae</taxon>
        <taxon>Agaricales</taxon>
        <taxon>Marasmiineae</taxon>
        <taxon>Marasmiaceae</taxon>
        <taxon>Marasmius</taxon>
    </lineage>
</organism>
<feature type="compositionally biased region" description="Basic and acidic residues" evidence="1">
    <location>
        <begin position="377"/>
        <end position="386"/>
    </location>
</feature>
<dbReference type="GeneID" id="66076531"/>
<dbReference type="Proteomes" id="UP001049176">
    <property type="component" value="Chromosome 4"/>
</dbReference>
<keyword evidence="3" id="KW-1185">Reference proteome</keyword>
<feature type="region of interest" description="Disordered" evidence="1">
    <location>
        <begin position="1180"/>
        <end position="1208"/>
    </location>
</feature>
<dbReference type="AlphaFoldDB" id="A0A9P7UVT6"/>